<dbReference type="RefSeq" id="WP_229346108.1">
    <property type="nucleotide sequence ID" value="NZ_JAJFAT010000011.1"/>
</dbReference>
<keyword evidence="12" id="KW-1185">Reference proteome</keyword>
<evidence type="ECO:0000313" key="12">
    <source>
        <dbReference type="Proteomes" id="UP001199296"/>
    </source>
</evidence>
<evidence type="ECO:0000256" key="5">
    <source>
        <dbReference type="ARBA" id="ARBA00022723"/>
    </source>
</evidence>
<keyword evidence="9" id="KW-0963">Cytoplasm</keyword>
<keyword evidence="5 9" id="KW-0479">Metal-binding</keyword>
<evidence type="ECO:0000256" key="3">
    <source>
        <dbReference type="ARBA" id="ARBA00022617"/>
    </source>
</evidence>
<evidence type="ECO:0000256" key="1">
    <source>
        <dbReference type="ARBA" id="ARBA00006100"/>
    </source>
</evidence>
<proteinExistence type="inferred from homology"/>
<accession>A0AAW4X0S3</accession>
<dbReference type="SFLD" id="SFLDF00288">
    <property type="entry name" value="HemN-like__clustered_with_nucl"/>
    <property type="match status" value="1"/>
</dbReference>
<evidence type="ECO:0000259" key="10">
    <source>
        <dbReference type="PROSITE" id="PS51918"/>
    </source>
</evidence>
<dbReference type="GO" id="GO:0006779">
    <property type="term" value="P:porphyrin-containing compound biosynthetic process"/>
    <property type="evidence" value="ECO:0007669"/>
    <property type="project" value="InterPro"/>
</dbReference>
<evidence type="ECO:0000256" key="4">
    <source>
        <dbReference type="ARBA" id="ARBA00022691"/>
    </source>
</evidence>
<dbReference type="EMBL" id="JAJFAT010000011">
    <property type="protein sequence ID" value="MCC3145404.1"/>
    <property type="molecule type" value="Genomic_DNA"/>
</dbReference>
<evidence type="ECO:0000256" key="2">
    <source>
        <dbReference type="ARBA" id="ARBA00017228"/>
    </source>
</evidence>
<dbReference type="SFLD" id="SFLDF00562">
    <property type="entry name" value="HemN-like__clustered_with_heat"/>
    <property type="match status" value="1"/>
</dbReference>
<dbReference type="InterPro" id="IPR013785">
    <property type="entry name" value="Aldolase_TIM"/>
</dbReference>
<dbReference type="InterPro" id="IPR004559">
    <property type="entry name" value="HemW-like"/>
</dbReference>
<gene>
    <name evidence="11" type="primary">hemW</name>
    <name evidence="11" type="ORF">LJ207_08725</name>
</gene>
<dbReference type="PANTHER" id="PTHR13932:SF5">
    <property type="entry name" value="RADICAL S-ADENOSYL METHIONINE DOMAIN-CONTAINING PROTEIN 1, MITOCHONDRIAL"/>
    <property type="match status" value="1"/>
</dbReference>
<comment type="function">
    <text evidence="9">Probably acts as a heme chaperone, transferring heme to an unknown acceptor. Binds one molecule of heme per monomer, possibly covalently. Binds 1 [4Fe-4S] cluster. The cluster is coordinated with 3 cysteines and an exchangeable S-adenosyl-L-methionine.</text>
</comment>
<organism evidence="11 12">
    <name type="scientific">Halanaerobium polyolivorans</name>
    <dbReference type="NCBI Taxonomy" id="2886943"/>
    <lineage>
        <taxon>Bacteria</taxon>
        <taxon>Bacillati</taxon>
        <taxon>Bacillota</taxon>
        <taxon>Clostridia</taxon>
        <taxon>Halanaerobiales</taxon>
        <taxon>Halanaerobiaceae</taxon>
        <taxon>Halanaerobium</taxon>
    </lineage>
</organism>
<comment type="caution">
    <text evidence="11">The sequence shown here is derived from an EMBL/GenBank/DDBJ whole genome shotgun (WGS) entry which is preliminary data.</text>
</comment>
<dbReference type="GO" id="GO:0046872">
    <property type="term" value="F:metal ion binding"/>
    <property type="evidence" value="ECO:0007669"/>
    <property type="project" value="UniProtKB-UniRule"/>
</dbReference>
<keyword evidence="4 9" id="KW-0949">S-adenosyl-L-methionine</keyword>
<dbReference type="Proteomes" id="UP001199296">
    <property type="component" value="Unassembled WGS sequence"/>
</dbReference>
<feature type="domain" description="Radical SAM core" evidence="10">
    <location>
        <begin position="5"/>
        <end position="240"/>
    </location>
</feature>
<evidence type="ECO:0000313" key="11">
    <source>
        <dbReference type="EMBL" id="MCC3145404.1"/>
    </source>
</evidence>
<dbReference type="SFLD" id="SFLDS00029">
    <property type="entry name" value="Radical_SAM"/>
    <property type="match status" value="1"/>
</dbReference>
<dbReference type="GO" id="GO:0005737">
    <property type="term" value="C:cytoplasm"/>
    <property type="evidence" value="ECO:0007669"/>
    <property type="project" value="UniProtKB-SubCell"/>
</dbReference>
<evidence type="ECO:0000256" key="8">
    <source>
        <dbReference type="ARBA" id="ARBA00023186"/>
    </source>
</evidence>
<name>A0AAW4X0S3_9FIRM</name>
<dbReference type="SFLD" id="SFLDG01065">
    <property type="entry name" value="anaerobic_coproporphyrinogen-I"/>
    <property type="match status" value="1"/>
</dbReference>
<evidence type="ECO:0000256" key="9">
    <source>
        <dbReference type="RuleBase" id="RU364116"/>
    </source>
</evidence>
<reference evidence="11 12" key="1">
    <citation type="submission" date="2021-10" db="EMBL/GenBank/DDBJ databases">
        <authorList>
            <person name="Grouzdev D.S."/>
            <person name="Pantiukh K.S."/>
            <person name="Krutkina M.S."/>
        </authorList>
    </citation>
    <scope>NUCLEOTIDE SEQUENCE [LARGE SCALE GENOMIC DNA]</scope>
    <source>
        <strain evidence="11 12">Z-7514</strain>
    </source>
</reference>
<dbReference type="PROSITE" id="PS51918">
    <property type="entry name" value="RADICAL_SAM"/>
    <property type="match status" value="1"/>
</dbReference>
<dbReference type="InterPro" id="IPR034505">
    <property type="entry name" value="Coproporphyrinogen-III_oxidase"/>
</dbReference>
<dbReference type="NCBIfam" id="TIGR00539">
    <property type="entry name" value="hemN_rel"/>
    <property type="match status" value="1"/>
</dbReference>
<keyword evidence="7 9" id="KW-0411">Iron-sulfur</keyword>
<dbReference type="Pfam" id="PF04055">
    <property type="entry name" value="Radical_SAM"/>
    <property type="match status" value="1"/>
</dbReference>
<keyword evidence="8 9" id="KW-0143">Chaperone</keyword>
<dbReference type="GO" id="GO:0051539">
    <property type="term" value="F:4 iron, 4 sulfur cluster binding"/>
    <property type="evidence" value="ECO:0007669"/>
    <property type="project" value="UniProtKB-UniRule"/>
</dbReference>
<protein>
    <recommendedName>
        <fullName evidence="2 9">Heme chaperone HemW</fullName>
    </recommendedName>
</protein>
<dbReference type="SMART" id="SM00729">
    <property type="entry name" value="Elp3"/>
    <property type="match status" value="1"/>
</dbReference>
<dbReference type="InterPro" id="IPR010723">
    <property type="entry name" value="HemN_C"/>
</dbReference>
<dbReference type="InterPro" id="IPR007197">
    <property type="entry name" value="rSAM"/>
</dbReference>
<keyword evidence="9" id="KW-0004">4Fe-4S</keyword>
<dbReference type="PANTHER" id="PTHR13932">
    <property type="entry name" value="COPROPORPHYRINIGEN III OXIDASE"/>
    <property type="match status" value="1"/>
</dbReference>
<keyword evidence="3 9" id="KW-0349">Heme</keyword>
<sequence length="384" mass="44695">MSKEIRFNEASALYIHIPFCLSKCPYCDFYSVEYDKKRVDLYWAALFQELESLIKSVDNKLLRSIYIGGGTPSLISGEKIFALLKKIRSSFQLPPTAEITIEANPLSLSEEKIIAYKRAGVNRISLGIQSFNNKFLDFLGRNSSREKNIDSIKLLKKYFSNYSLDLIFALPEQSGEEFKRDLEILSSFNPPHISLYNLEIHEQTPFYQRLEKGEFKLPADKIDAEMYNFAQNFFLKAGYNNYEISNFAKSGYRAQHNYLYWRYNSYLALGPGAAAFNGKIRYKNRADLNKYLKSFLADQKVEREINFLTKEDRMAEYCFLALRTRAGLSLHQFYLNFKEDFNNLYRDSVDKLKNKSLLAESNNRLYLTAKGKLLANEVFLVFLK</sequence>
<dbReference type="InterPro" id="IPR058240">
    <property type="entry name" value="rSAM_sf"/>
</dbReference>
<dbReference type="SFLD" id="SFLDG01082">
    <property type="entry name" value="B12-binding_domain_containing"/>
    <property type="match status" value="1"/>
</dbReference>
<dbReference type="AlphaFoldDB" id="A0AAW4X0S3"/>
<comment type="similarity">
    <text evidence="1">Belongs to the anaerobic coproporphyrinogen-III oxidase family. HemW subfamily.</text>
</comment>
<dbReference type="Pfam" id="PF06969">
    <property type="entry name" value="HemN_C"/>
    <property type="match status" value="1"/>
</dbReference>
<comment type="subcellular location">
    <subcellularLocation>
        <location evidence="9">Cytoplasm</location>
    </subcellularLocation>
</comment>
<evidence type="ECO:0000256" key="7">
    <source>
        <dbReference type="ARBA" id="ARBA00023014"/>
    </source>
</evidence>
<dbReference type="Gene3D" id="3.20.20.70">
    <property type="entry name" value="Aldolase class I"/>
    <property type="match status" value="1"/>
</dbReference>
<dbReference type="CDD" id="cd01335">
    <property type="entry name" value="Radical_SAM"/>
    <property type="match status" value="1"/>
</dbReference>
<dbReference type="GO" id="GO:0004109">
    <property type="term" value="F:coproporphyrinogen oxidase activity"/>
    <property type="evidence" value="ECO:0007669"/>
    <property type="project" value="InterPro"/>
</dbReference>
<dbReference type="SUPFAM" id="SSF102114">
    <property type="entry name" value="Radical SAM enzymes"/>
    <property type="match status" value="1"/>
</dbReference>
<dbReference type="InterPro" id="IPR006638">
    <property type="entry name" value="Elp3/MiaA/NifB-like_rSAM"/>
</dbReference>
<evidence type="ECO:0000256" key="6">
    <source>
        <dbReference type="ARBA" id="ARBA00023004"/>
    </source>
</evidence>
<keyword evidence="6 9" id="KW-0408">Iron</keyword>